<comment type="caution">
    <text evidence="1">The sequence shown here is derived from an EMBL/GenBank/DDBJ whole genome shotgun (WGS) entry which is preliminary data.</text>
</comment>
<dbReference type="AlphaFoldDB" id="A0A644W0C8"/>
<name>A0A644W0C8_9ZZZZ</name>
<gene>
    <name evidence="1" type="ORF">SDC9_43141</name>
</gene>
<evidence type="ECO:0000313" key="1">
    <source>
        <dbReference type="EMBL" id="MPL96956.1"/>
    </source>
</evidence>
<dbReference type="EMBL" id="VSSQ01000534">
    <property type="protein sequence ID" value="MPL96956.1"/>
    <property type="molecule type" value="Genomic_DNA"/>
</dbReference>
<proteinExistence type="predicted"/>
<sequence>MPCAARSRQLYVHVTLLGHSHHGDVLIETLDVALADHAAFIEDICKADPLLFKPGGDGICSFLRAVALLVTTERNIEGPLRSLVLCKQ</sequence>
<protein>
    <submittedName>
        <fullName evidence="1">Uncharacterized protein</fullName>
    </submittedName>
</protein>
<accession>A0A644W0C8</accession>
<reference evidence="1" key="1">
    <citation type="submission" date="2019-08" db="EMBL/GenBank/DDBJ databases">
        <authorList>
            <person name="Kucharzyk K."/>
            <person name="Murdoch R.W."/>
            <person name="Higgins S."/>
            <person name="Loffler F."/>
        </authorList>
    </citation>
    <scope>NUCLEOTIDE SEQUENCE</scope>
</reference>
<organism evidence="1">
    <name type="scientific">bioreactor metagenome</name>
    <dbReference type="NCBI Taxonomy" id="1076179"/>
    <lineage>
        <taxon>unclassified sequences</taxon>
        <taxon>metagenomes</taxon>
        <taxon>ecological metagenomes</taxon>
    </lineage>
</organism>